<dbReference type="InterPro" id="IPR052400">
    <property type="entry name" value="Zn2-C6_fungal_TF"/>
</dbReference>
<dbReference type="OrthoDB" id="416217at2759"/>
<dbReference type="GO" id="GO:0000981">
    <property type="term" value="F:DNA-binding transcription factor activity, RNA polymerase II-specific"/>
    <property type="evidence" value="ECO:0007669"/>
    <property type="project" value="InterPro"/>
</dbReference>
<keyword evidence="1" id="KW-0805">Transcription regulation</keyword>
<dbReference type="SUPFAM" id="SSF57701">
    <property type="entry name" value="Zn2/Cys6 DNA-binding domain"/>
    <property type="match status" value="1"/>
</dbReference>
<dbReference type="Gene3D" id="4.10.240.10">
    <property type="entry name" value="Zn(2)-C6 fungal-type DNA-binding domain"/>
    <property type="match status" value="1"/>
</dbReference>
<protein>
    <recommendedName>
        <fullName evidence="6">Zn(2)-C6 fungal-type domain-containing protein</fullName>
    </recommendedName>
</protein>
<organism evidence="7 8">
    <name type="scientific">Aspergillus leporis</name>
    <dbReference type="NCBI Taxonomy" id="41062"/>
    <lineage>
        <taxon>Eukaryota</taxon>
        <taxon>Fungi</taxon>
        <taxon>Dikarya</taxon>
        <taxon>Ascomycota</taxon>
        <taxon>Pezizomycotina</taxon>
        <taxon>Eurotiomycetes</taxon>
        <taxon>Eurotiomycetidae</taxon>
        <taxon>Eurotiales</taxon>
        <taxon>Aspergillaceae</taxon>
        <taxon>Aspergillus</taxon>
        <taxon>Aspergillus subgen. Circumdati</taxon>
    </lineage>
</organism>
<dbReference type="Pfam" id="PF00172">
    <property type="entry name" value="Zn_clus"/>
    <property type="match status" value="1"/>
</dbReference>
<keyword evidence="4" id="KW-0539">Nucleus</keyword>
<feature type="compositionally biased region" description="Basic residues" evidence="5">
    <location>
        <begin position="10"/>
        <end position="21"/>
    </location>
</feature>
<feature type="region of interest" description="Disordered" evidence="5">
    <location>
        <begin position="1"/>
        <end position="21"/>
    </location>
</feature>
<dbReference type="GO" id="GO:0003677">
    <property type="term" value="F:DNA binding"/>
    <property type="evidence" value="ECO:0007669"/>
    <property type="project" value="UniProtKB-KW"/>
</dbReference>
<dbReference type="InterPro" id="IPR036864">
    <property type="entry name" value="Zn2-C6_fun-type_DNA-bd_sf"/>
</dbReference>
<dbReference type="GO" id="GO:0008270">
    <property type="term" value="F:zinc ion binding"/>
    <property type="evidence" value="ECO:0007669"/>
    <property type="project" value="InterPro"/>
</dbReference>
<evidence type="ECO:0000313" key="8">
    <source>
        <dbReference type="Proteomes" id="UP000326565"/>
    </source>
</evidence>
<dbReference type="PANTHER" id="PTHR47657">
    <property type="entry name" value="STEROL REGULATORY ELEMENT-BINDING PROTEIN ECM22"/>
    <property type="match status" value="1"/>
</dbReference>
<sequence length="418" mass="47408">MENTAPQSKIRSRRSHQKSRLGCRNCKKRRVKCDEKKPSCVHCLNHSIECDFSISTPTSASPSPPATSSGRRPYRFKQSKYQTLASPSSTEGDRLPESNSVAIQCDLSASNSTTGGISLADLQLFHHYLTSTYRTLAYEPLDRNRVWSVHVPQWGISFPSILHLVLALAALHLGHLQPDLRDQYVLQADDHFTFGVKSVTTVLSQLNSENCQKIYMSAVLICLVYFGHGPQPGEYLVFSDQGKAEWLILMRGVRSILISNREIFSGILTPQADDSIQDIKPELQGELLQHCNHIAEIQSLVETQDLGPDKGMYDNALRTLLDIFEEVYQVRSADRDGISMLHLVIGWIYRLPEPFILRLENKEPLALIILAFWSILLKYMKSSWLFLGWDEHVILGIRASLAEELHKWIEWPINVINT</sequence>
<dbReference type="Proteomes" id="UP000326565">
    <property type="component" value="Unassembled WGS sequence"/>
</dbReference>
<evidence type="ECO:0000256" key="1">
    <source>
        <dbReference type="ARBA" id="ARBA00023015"/>
    </source>
</evidence>
<feature type="compositionally biased region" description="Low complexity" evidence="5">
    <location>
        <begin position="55"/>
        <end position="69"/>
    </location>
</feature>
<feature type="region of interest" description="Disordered" evidence="5">
    <location>
        <begin position="55"/>
        <end position="96"/>
    </location>
</feature>
<dbReference type="InterPro" id="IPR021858">
    <property type="entry name" value="Fun_TF"/>
</dbReference>
<evidence type="ECO:0000256" key="2">
    <source>
        <dbReference type="ARBA" id="ARBA00023125"/>
    </source>
</evidence>
<proteinExistence type="predicted"/>
<dbReference type="SMART" id="SM00066">
    <property type="entry name" value="GAL4"/>
    <property type="match status" value="1"/>
</dbReference>
<dbReference type="CDD" id="cd00067">
    <property type="entry name" value="GAL4"/>
    <property type="match status" value="1"/>
</dbReference>
<keyword evidence="8" id="KW-1185">Reference proteome</keyword>
<evidence type="ECO:0000313" key="7">
    <source>
        <dbReference type="EMBL" id="KAB8069495.1"/>
    </source>
</evidence>
<keyword evidence="2" id="KW-0238">DNA-binding</keyword>
<evidence type="ECO:0000256" key="3">
    <source>
        <dbReference type="ARBA" id="ARBA00023163"/>
    </source>
</evidence>
<accession>A0A5N5WNX9</accession>
<feature type="domain" description="Zn(2)-C6 fungal-type" evidence="6">
    <location>
        <begin position="22"/>
        <end position="52"/>
    </location>
</feature>
<evidence type="ECO:0000259" key="6">
    <source>
        <dbReference type="PROSITE" id="PS50048"/>
    </source>
</evidence>
<dbReference type="EMBL" id="ML732338">
    <property type="protein sequence ID" value="KAB8069495.1"/>
    <property type="molecule type" value="Genomic_DNA"/>
</dbReference>
<dbReference type="PROSITE" id="PS00463">
    <property type="entry name" value="ZN2_CY6_FUNGAL_1"/>
    <property type="match status" value="1"/>
</dbReference>
<dbReference type="GO" id="GO:0009893">
    <property type="term" value="P:positive regulation of metabolic process"/>
    <property type="evidence" value="ECO:0007669"/>
    <property type="project" value="UniProtKB-ARBA"/>
</dbReference>
<feature type="compositionally biased region" description="Polar residues" evidence="5">
    <location>
        <begin position="79"/>
        <end position="90"/>
    </location>
</feature>
<evidence type="ECO:0000256" key="5">
    <source>
        <dbReference type="SAM" id="MobiDB-lite"/>
    </source>
</evidence>
<dbReference type="PROSITE" id="PS50048">
    <property type="entry name" value="ZN2_CY6_FUNGAL_2"/>
    <property type="match status" value="1"/>
</dbReference>
<gene>
    <name evidence="7" type="ORF">BDV29DRAFT_50300</name>
</gene>
<dbReference type="InterPro" id="IPR001138">
    <property type="entry name" value="Zn2Cys6_DnaBD"/>
</dbReference>
<reference evidence="7 8" key="1">
    <citation type="submission" date="2019-04" db="EMBL/GenBank/DDBJ databases">
        <title>Friends and foes A comparative genomics study of 23 Aspergillus species from section Flavi.</title>
        <authorList>
            <consortium name="DOE Joint Genome Institute"/>
            <person name="Kjaerbolling I."/>
            <person name="Vesth T."/>
            <person name="Frisvad J.C."/>
            <person name="Nybo J.L."/>
            <person name="Theobald S."/>
            <person name="Kildgaard S."/>
            <person name="Isbrandt T."/>
            <person name="Kuo A."/>
            <person name="Sato A."/>
            <person name="Lyhne E.K."/>
            <person name="Kogle M.E."/>
            <person name="Wiebenga A."/>
            <person name="Kun R.S."/>
            <person name="Lubbers R.J."/>
            <person name="Makela M.R."/>
            <person name="Barry K."/>
            <person name="Chovatia M."/>
            <person name="Clum A."/>
            <person name="Daum C."/>
            <person name="Haridas S."/>
            <person name="He G."/>
            <person name="LaButti K."/>
            <person name="Lipzen A."/>
            <person name="Mondo S."/>
            <person name="Riley R."/>
            <person name="Salamov A."/>
            <person name="Simmons B.A."/>
            <person name="Magnuson J.K."/>
            <person name="Henrissat B."/>
            <person name="Mortensen U.H."/>
            <person name="Larsen T.O."/>
            <person name="Devries R.P."/>
            <person name="Grigoriev I.V."/>
            <person name="Machida M."/>
            <person name="Baker S.E."/>
            <person name="Andersen M.R."/>
        </authorList>
    </citation>
    <scope>NUCLEOTIDE SEQUENCE [LARGE SCALE GENOMIC DNA]</scope>
    <source>
        <strain evidence="7 8">CBS 151.66</strain>
    </source>
</reference>
<dbReference type="PANTHER" id="PTHR47657:SF13">
    <property type="entry name" value="ZN(2)-C6 FUNGAL-TYPE DOMAIN-CONTAINING PROTEIN-RELATED"/>
    <property type="match status" value="1"/>
</dbReference>
<name>A0A5N5WNX9_9EURO</name>
<dbReference type="AlphaFoldDB" id="A0A5N5WNX9"/>
<evidence type="ECO:0000256" key="4">
    <source>
        <dbReference type="ARBA" id="ARBA00023242"/>
    </source>
</evidence>
<dbReference type="Pfam" id="PF11951">
    <property type="entry name" value="Fungal_trans_2"/>
    <property type="match status" value="1"/>
</dbReference>
<keyword evidence="3" id="KW-0804">Transcription</keyword>